<evidence type="ECO:0000259" key="12">
    <source>
        <dbReference type="Pfam" id="PF08544"/>
    </source>
</evidence>
<dbReference type="GO" id="GO:0005524">
    <property type="term" value="F:ATP binding"/>
    <property type="evidence" value="ECO:0007669"/>
    <property type="project" value="UniProtKB-UniRule"/>
</dbReference>
<protein>
    <recommendedName>
        <fullName evidence="10">Galactokinase</fullName>
        <ecNumber evidence="10">2.7.1.6</ecNumber>
    </recommendedName>
</protein>
<feature type="domain" description="Galactokinase N-terminal" evidence="13">
    <location>
        <begin position="13"/>
        <end position="46"/>
    </location>
</feature>
<comment type="similarity">
    <text evidence="1">Belongs to the GHMP kinase family. GalK subfamily.</text>
</comment>
<dbReference type="Proteomes" id="UP000316988">
    <property type="component" value="Unassembled WGS sequence"/>
</dbReference>
<comment type="caution">
    <text evidence="14">The sequence shown here is derived from an EMBL/GenBank/DDBJ whole genome shotgun (WGS) entry which is preliminary data.</text>
</comment>
<dbReference type="FunFam" id="3.30.70.890:FF:000001">
    <property type="entry name" value="Galactokinase"/>
    <property type="match status" value="1"/>
</dbReference>
<dbReference type="InterPro" id="IPR013750">
    <property type="entry name" value="GHMP_kinase_C_dom"/>
</dbReference>
<evidence type="ECO:0000256" key="3">
    <source>
        <dbReference type="ARBA" id="ARBA00022723"/>
    </source>
</evidence>
<dbReference type="InterPro" id="IPR019741">
    <property type="entry name" value="Galactokinase_CS"/>
</dbReference>
<dbReference type="PANTHER" id="PTHR10457:SF7">
    <property type="entry name" value="GALACTOKINASE-RELATED"/>
    <property type="match status" value="1"/>
</dbReference>
<dbReference type="OrthoDB" id="250531at2"/>
<keyword evidence="15" id="KW-1185">Reference proteome</keyword>
<evidence type="ECO:0000256" key="4">
    <source>
        <dbReference type="ARBA" id="ARBA00022741"/>
    </source>
</evidence>
<evidence type="ECO:0000256" key="8">
    <source>
        <dbReference type="ARBA" id="ARBA00023144"/>
    </source>
</evidence>
<dbReference type="PANTHER" id="PTHR10457">
    <property type="entry name" value="MEVALONATE KINASE/GALACTOKINASE"/>
    <property type="match status" value="1"/>
</dbReference>
<evidence type="ECO:0000256" key="10">
    <source>
        <dbReference type="NCBIfam" id="TIGR00131"/>
    </source>
</evidence>
<dbReference type="Pfam" id="PF10509">
    <property type="entry name" value="GalKase_gal_bdg"/>
    <property type="match status" value="1"/>
</dbReference>
<dbReference type="AlphaFoldDB" id="A0A554SPX1"/>
<dbReference type="GO" id="GO:0006012">
    <property type="term" value="P:galactose metabolic process"/>
    <property type="evidence" value="ECO:0007669"/>
    <property type="project" value="UniProtKB-UniRule"/>
</dbReference>
<feature type="domain" description="GHMP kinase N-terminal" evidence="11">
    <location>
        <begin position="83"/>
        <end position="166"/>
    </location>
</feature>
<dbReference type="InterPro" id="IPR014721">
    <property type="entry name" value="Ribsml_uS5_D2-typ_fold_subgr"/>
</dbReference>
<dbReference type="SUPFAM" id="SSF55060">
    <property type="entry name" value="GHMP Kinase, C-terminal domain"/>
    <property type="match status" value="1"/>
</dbReference>
<proteinExistence type="inferred from homology"/>
<evidence type="ECO:0000256" key="9">
    <source>
        <dbReference type="ARBA" id="ARBA00023277"/>
    </source>
</evidence>
<dbReference type="PROSITE" id="PS00106">
    <property type="entry name" value="GALACTOKINASE"/>
    <property type="match status" value="1"/>
</dbReference>
<dbReference type="InterPro" id="IPR019539">
    <property type="entry name" value="GalKase_N"/>
</dbReference>
<keyword evidence="2 14" id="KW-0808">Transferase</keyword>
<evidence type="ECO:0000259" key="13">
    <source>
        <dbReference type="Pfam" id="PF10509"/>
    </source>
</evidence>
<dbReference type="EMBL" id="VLNT01000001">
    <property type="protein sequence ID" value="TSD68411.1"/>
    <property type="molecule type" value="Genomic_DNA"/>
</dbReference>
<dbReference type="InterPro" id="IPR006204">
    <property type="entry name" value="GHMP_kinase_N_dom"/>
</dbReference>
<dbReference type="InterPro" id="IPR000705">
    <property type="entry name" value="Galactokinase"/>
</dbReference>
<dbReference type="PIRSF" id="PIRSF000530">
    <property type="entry name" value="Galactokinase"/>
    <property type="match status" value="1"/>
</dbReference>
<evidence type="ECO:0000256" key="2">
    <source>
        <dbReference type="ARBA" id="ARBA00022679"/>
    </source>
</evidence>
<evidence type="ECO:0000313" key="15">
    <source>
        <dbReference type="Proteomes" id="UP000316988"/>
    </source>
</evidence>
<evidence type="ECO:0000259" key="11">
    <source>
        <dbReference type="Pfam" id="PF00288"/>
    </source>
</evidence>
<dbReference type="PRINTS" id="PR00473">
    <property type="entry name" value="GALCTOKINASE"/>
</dbReference>
<dbReference type="EC" id="2.7.1.6" evidence="10"/>
<accession>A0A554SPX1</accession>
<dbReference type="InterPro" id="IPR036554">
    <property type="entry name" value="GHMP_kinase_C_sf"/>
</dbReference>
<keyword evidence="5 14" id="KW-0418">Kinase</keyword>
<keyword evidence="6" id="KW-0067">ATP-binding</keyword>
<dbReference type="GO" id="GO:0005829">
    <property type="term" value="C:cytosol"/>
    <property type="evidence" value="ECO:0007669"/>
    <property type="project" value="TreeGrafter"/>
</dbReference>
<keyword evidence="8" id="KW-0299">Galactose metabolism</keyword>
<evidence type="ECO:0000256" key="6">
    <source>
        <dbReference type="ARBA" id="ARBA00022840"/>
    </source>
</evidence>
<keyword evidence="3" id="KW-0479">Metal-binding</keyword>
<gene>
    <name evidence="14" type="primary">galK</name>
    <name evidence="14" type="ORF">FNM00_02145</name>
</gene>
<dbReference type="GO" id="GO:0046872">
    <property type="term" value="F:metal ion binding"/>
    <property type="evidence" value="ECO:0007669"/>
    <property type="project" value="UniProtKB-KW"/>
</dbReference>
<dbReference type="Gene3D" id="3.30.70.890">
    <property type="entry name" value="GHMP kinase, C-terminal domain"/>
    <property type="match status" value="1"/>
</dbReference>
<reference evidence="14 15" key="1">
    <citation type="submission" date="2019-07" db="EMBL/GenBank/DDBJ databases">
        <authorList>
            <person name="Zhao L.H."/>
        </authorList>
    </citation>
    <scope>NUCLEOTIDE SEQUENCE [LARGE SCALE GENOMIC DNA]</scope>
    <source>
        <strain evidence="14 15">Co35</strain>
    </source>
</reference>
<name>A0A554SPX1_9ACTN</name>
<keyword evidence="9" id="KW-0119">Carbohydrate metabolism</keyword>
<evidence type="ECO:0000313" key="14">
    <source>
        <dbReference type="EMBL" id="TSD68411.1"/>
    </source>
</evidence>
<dbReference type="NCBIfam" id="TIGR00131">
    <property type="entry name" value="gal_kin"/>
    <property type="match status" value="1"/>
</dbReference>
<dbReference type="Gene3D" id="3.30.230.10">
    <property type="match status" value="1"/>
</dbReference>
<feature type="domain" description="GHMP kinase C-terminal" evidence="12">
    <location>
        <begin position="267"/>
        <end position="346"/>
    </location>
</feature>
<dbReference type="SUPFAM" id="SSF54211">
    <property type="entry name" value="Ribosomal protein S5 domain 2-like"/>
    <property type="match status" value="1"/>
</dbReference>
<dbReference type="GO" id="GO:0004335">
    <property type="term" value="F:galactokinase activity"/>
    <property type="evidence" value="ECO:0007669"/>
    <property type="project" value="UniProtKB-UniRule"/>
</dbReference>
<dbReference type="InterPro" id="IPR020568">
    <property type="entry name" value="Ribosomal_Su5_D2-typ_SF"/>
</dbReference>
<keyword evidence="4" id="KW-0547">Nucleotide-binding</keyword>
<dbReference type="PROSITE" id="PS00627">
    <property type="entry name" value="GHMP_KINASES_ATP"/>
    <property type="match status" value="1"/>
</dbReference>
<evidence type="ECO:0000256" key="1">
    <source>
        <dbReference type="ARBA" id="ARBA00006566"/>
    </source>
</evidence>
<sequence>MRRLGTVNEVREWTVPGRVNLIGEHLDYNGGAVLPIAIDRGLLIKVRMRDDGAVNVWSGGRKASFGVDIAPGEVDDWALYTAAAVWATREAEVPVPGADIVIESTLPTGAGLSSSAALTCGLATALDDFAGTGLSRLDLARIGQRAESDFVGAPVGLMDQLAVLCGEAGHALHIDFADDDAPALASVPAPWSDHGLVLAVIDTGITHALASGEYAARRRECDEAASQLGLSALARAQVDAVLRLDDDTLKRRTRHVVTESARVRGTVKALGSGEWKQLGAMLSSSHESLRDDFEVSCPELDVAVEEAIEAGALGARMTGGGFGGSAIALLPSGEVENLRSRVEAQYTRRDWKPPQVFTASPVDGASRRT</sequence>
<dbReference type="Pfam" id="PF08544">
    <property type="entry name" value="GHMP_kinases_C"/>
    <property type="match status" value="1"/>
</dbReference>
<organism evidence="14 15">
    <name type="scientific">Aeromicrobium piscarium</name>
    <dbReference type="NCBI Taxonomy" id="2590901"/>
    <lineage>
        <taxon>Bacteria</taxon>
        <taxon>Bacillati</taxon>
        <taxon>Actinomycetota</taxon>
        <taxon>Actinomycetes</taxon>
        <taxon>Propionibacteriales</taxon>
        <taxon>Nocardioidaceae</taxon>
        <taxon>Aeromicrobium</taxon>
    </lineage>
</organism>
<dbReference type="Pfam" id="PF00288">
    <property type="entry name" value="GHMP_kinases_N"/>
    <property type="match status" value="1"/>
</dbReference>
<evidence type="ECO:0000256" key="5">
    <source>
        <dbReference type="ARBA" id="ARBA00022777"/>
    </source>
</evidence>
<keyword evidence="7" id="KW-0460">Magnesium</keyword>
<dbReference type="InterPro" id="IPR006206">
    <property type="entry name" value="Mevalonate/galactokinase"/>
</dbReference>
<dbReference type="InterPro" id="IPR006203">
    <property type="entry name" value="GHMP_knse_ATP-bd_CS"/>
</dbReference>
<evidence type="ECO:0000256" key="7">
    <source>
        <dbReference type="ARBA" id="ARBA00022842"/>
    </source>
</evidence>
<dbReference type="PRINTS" id="PR00959">
    <property type="entry name" value="MEVGALKINASE"/>
</dbReference>